<keyword evidence="1" id="KW-0812">Transmembrane</keyword>
<dbReference type="PROSITE" id="PS51257">
    <property type="entry name" value="PROKAR_LIPOPROTEIN"/>
    <property type="match status" value="1"/>
</dbReference>
<dbReference type="Proteomes" id="UP001374584">
    <property type="component" value="Unassembled WGS sequence"/>
</dbReference>
<evidence type="ECO:0000313" key="3">
    <source>
        <dbReference type="Proteomes" id="UP001374584"/>
    </source>
</evidence>
<gene>
    <name evidence="2" type="ORF">VNO80_19155</name>
</gene>
<dbReference type="PANTHER" id="PTHR34964">
    <property type="entry name" value="MEMBRANE LIPOPROTEIN-RELATED"/>
    <property type="match status" value="1"/>
</dbReference>
<keyword evidence="3" id="KW-1185">Reference proteome</keyword>
<reference evidence="2 3" key="1">
    <citation type="submission" date="2024-01" db="EMBL/GenBank/DDBJ databases">
        <title>The genomes of 5 underutilized Papilionoideae crops provide insights into root nodulation and disease resistanc.</title>
        <authorList>
            <person name="Jiang F."/>
        </authorList>
    </citation>
    <scope>NUCLEOTIDE SEQUENCE [LARGE SCALE GENOMIC DNA]</scope>
    <source>
        <strain evidence="2">JINMINGXINNONG_FW02</strain>
        <tissue evidence="2">Leaves</tissue>
    </source>
</reference>
<protein>
    <recommendedName>
        <fullName evidence="4">Membrane lipoprotein</fullName>
    </recommendedName>
</protein>
<comment type="caution">
    <text evidence="2">The sequence shown here is derived from an EMBL/GenBank/DDBJ whole genome shotgun (WGS) entry which is preliminary data.</text>
</comment>
<feature type="transmembrane region" description="Helical" evidence="1">
    <location>
        <begin position="12"/>
        <end position="37"/>
    </location>
</feature>
<accession>A0AAN9R0D2</accession>
<keyword evidence="1" id="KW-0472">Membrane</keyword>
<dbReference type="PANTHER" id="PTHR34964:SF1">
    <property type="entry name" value="MEMBRANE LIPOPROTEIN"/>
    <property type="match status" value="1"/>
</dbReference>
<sequence length="133" mass="14428">MPATPDRSSGRTLIWITASILFTCVLVGGGCLVEYIILPESKVPSWILVLGFMLVSLPWAFWLLTFLYRIFSRCCGCRIDFDVEREGWKVGGGGDGAIAHGEAQAEANVNGIDRTLSVASQESQMPLAKSMAS</sequence>
<evidence type="ECO:0000313" key="2">
    <source>
        <dbReference type="EMBL" id="KAK7353704.1"/>
    </source>
</evidence>
<organism evidence="2 3">
    <name type="scientific">Phaseolus coccineus</name>
    <name type="common">Scarlet runner bean</name>
    <name type="synonym">Phaseolus multiflorus</name>
    <dbReference type="NCBI Taxonomy" id="3886"/>
    <lineage>
        <taxon>Eukaryota</taxon>
        <taxon>Viridiplantae</taxon>
        <taxon>Streptophyta</taxon>
        <taxon>Embryophyta</taxon>
        <taxon>Tracheophyta</taxon>
        <taxon>Spermatophyta</taxon>
        <taxon>Magnoliopsida</taxon>
        <taxon>eudicotyledons</taxon>
        <taxon>Gunneridae</taxon>
        <taxon>Pentapetalae</taxon>
        <taxon>rosids</taxon>
        <taxon>fabids</taxon>
        <taxon>Fabales</taxon>
        <taxon>Fabaceae</taxon>
        <taxon>Papilionoideae</taxon>
        <taxon>50 kb inversion clade</taxon>
        <taxon>NPAAA clade</taxon>
        <taxon>indigoferoid/millettioid clade</taxon>
        <taxon>Phaseoleae</taxon>
        <taxon>Phaseolus</taxon>
    </lineage>
</organism>
<evidence type="ECO:0000256" key="1">
    <source>
        <dbReference type="SAM" id="Phobius"/>
    </source>
</evidence>
<feature type="transmembrane region" description="Helical" evidence="1">
    <location>
        <begin position="43"/>
        <end position="68"/>
    </location>
</feature>
<dbReference type="EMBL" id="JAYMYR010000007">
    <property type="protein sequence ID" value="KAK7353704.1"/>
    <property type="molecule type" value="Genomic_DNA"/>
</dbReference>
<proteinExistence type="predicted"/>
<evidence type="ECO:0008006" key="4">
    <source>
        <dbReference type="Google" id="ProtNLM"/>
    </source>
</evidence>
<name>A0AAN9R0D2_PHACN</name>
<keyword evidence="1" id="KW-1133">Transmembrane helix</keyword>
<dbReference type="AlphaFoldDB" id="A0AAN9R0D2"/>